<dbReference type="SMART" id="SM00248">
    <property type="entry name" value="ANK"/>
    <property type="match status" value="10"/>
</dbReference>
<sequence length="650" mass="69582">MDSFSVTSLTTLCSSISHAAISSASEIDTLLQGLNGKYQPVSGLPLLVRALEELRRHTTQLETSLNNASCISVGFQRVSKQILSSCDGWVAVLHKQLMRLQPETITRMDQDYVEAYRELLEIQDNIFALLASIVAINDREKQDVSLNDEHLRGLIEKAETISRPIASRKSILLEESSSTTAQSSSRDPNEPPPYSAEAGPSNSQAPSSSGSWGMFSLKNSLKAFASALTPKPGPFVSALCQAATLGDVQQVAGFLSQGANINGRNENGNNALQCAILSNNEGCARFLIAAGAVTGGPSWPGIPPLFFAASAGSIEVARLLLEKGASINDKSVSGQSYFVNVVKANNLTGVRFLLEHGASARTKDISGQVVIAHSVRNGHDEMAKLLLESGADVDSTDLSGSCLLSIALSKKNFAMTEVLLSKGANPNASTISGFPLLAEEIVNRRYNTAKLLLENGADPNTKDWHSQPVLLLVLEDRKVNMSEKIDLVQSLLQRGADANAEHVWWHAPAIRVAMDSGNLELVSMLLEHKASATATMKTGETLLQHAIEKGRADLVEVLLRHGADPNATTNGRTALMQALVKQDIPLIKALRDAGADTTSDEVKIFASEMKRKDITEALGLAEMSSPPGYGHEGVTKDEEAPPSYDNPTGQ</sequence>
<dbReference type="PROSITE" id="PS50088">
    <property type="entry name" value="ANK_REPEAT"/>
    <property type="match status" value="4"/>
</dbReference>
<protein>
    <submittedName>
        <fullName evidence="5">Ankyrin repeat protein</fullName>
    </submittedName>
</protein>
<dbReference type="PRINTS" id="PR01415">
    <property type="entry name" value="ANKYRIN"/>
</dbReference>
<dbReference type="PANTHER" id="PTHR24198:SF165">
    <property type="entry name" value="ANKYRIN REPEAT-CONTAINING PROTEIN-RELATED"/>
    <property type="match status" value="1"/>
</dbReference>
<evidence type="ECO:0000313" key="6">
    <source>
        <dbReference type="Proteomes" id="UP001338125"/>
    </source>
</evidence>
<evidence type="ECO:0000256" key="2">
    <source>
        <dbReference type="ARBA" id="ARBA00023043"/>
    </source>
</evidence>
<accession>A0ABR0S8N5</accession>
<feature type="compositionally biased region" description="Low complexity" evidence="4">
    <location>
        <begin position="198"/>
        <end position="209"/>
    </location>
</feature>
<feature type="compositionally biased region" description="Low complexity" evidence="4">
    <location>
        <begin position="176"/>
        <end position="185"/>
    </location>
</feature>
<feature type="region of interest" description="Disordered" evidence="4">
    <location>
        <begin position="619"/>
        <end position="650"/>
    </location>
</feature>
<keyword evidence="6" id="KW-1185">Reference proteome</keyword>
<dbReference type="Proteomes" id="UP001338125">
    <property type="component" value="Unassembled WGS sequence"/>
</dbReference>
<dbReference type="Pfam" id="PF13637">
    <property type="entry name" value="Ank_4"/>
    <property type="match status" value="1"/>
</dbReference>
<dbReference type="InterPro" id="IPR036770">
    <property type="entry name" value="Ankyrin_rpt-contain_sf"/>
</dbReference>
<name>A0ABR0S8N5_9HYPO</name>
<feature type="region of interest" description="Disordered" evidence="4">
    <location>
        <begin position="174"/>
        <end position="209"/>
    </location>
</feature>
<evidence type="ECO:0000313" key="5">
    <source>
        <dbReference type="EMBL" id="KAK5988533.1"/>
    </source>
</evidence>
<dbReference type="InterPro" id="IPR002110">
    <property type="entry name" value="Ankyrin_rpt"/>
</dbReference>
<dbReference type="Pfam" id="PF12796">
    <property type="entry name" value="Ank_2"/>
    <property type="match status" value="2"/>
</dbReference>
<reference evidence="5 6" key="1">
    <citation type="submission" date="2024-01" db="EMBL/GenBank/DDBJ databases">
        <title>Complete genome of Cladobotryum mycophilum ATHUM6906.</title>
        <authorList>
            <person name="Christinaki A.C."/>
            <person name="Myridakis A.I."/>
            <person name="Kouvelis V.N."/>
        </authorList>
    </citation>
    <scope>NUCLEOTIDE SEQUENCE [LARGE SCALE GENOMIC DNA]</scope>
    <source>
        <strain evidence="5 6">ATHUM6906</strain>
    </source>
</reference>
<evidence type="ECO:0000256" key="3">
    <source>
        <dbReference type="PROSITE-ProRule" id="PRU00023"/>
    </source>
</evidence>
<organism evidence="5 6">
    <name type="scientific">Cladobotryum mycophilum</name>
    <dbReference type="NCBI Taxonomy" id="491253"/>
    <lineage>
        <taxon>Eukaryota</taxon>
        <taxon>Fungi</taxon>
        <taxon>Dikarya</taxon>
        <taxon>Ascomycota</taxon>
        <taxon>Pezizomycotina</taxon>
        <taxon>Sordariomycetes</taxon>
        <taxon>Hypocreomycetidae</taxon>
        <taxon>Hypocreales</taxon>
        <taxon>Hypocreaceae</taxon>
        <taxon>Cladobotryum</taxon>
    </lineage>
</organism>
<dbReference type="SUPFAM" id="SSF48403">
    <property type="entry name" value="Ankyrin repeat"/>
    <property type="match status" value="1"/>
</dbReference>
<dbReference type="Gene3D" id="1.25.40.20">
    <property type="entry name" value="Ankyrin repeat-containing domain"/>
    <property type="match status" value="2"/>
</dbReference>
<dbReference type="PANTHER" id="PTHR24198">
    <property type="entry name" value="ANKYRIN REPEAT AND PROTEIN KINASE DOMAIN-CONTAINING PROTEIN"/>
    <property type="match status" value="1"/>
</dbReference>
<evidence type="ECO:0000256" key="4">
    <source>
        <dbReference type="SAM" id="MobiDB-lite"/>
    </source>
</evidence>
<gene>
    <name evidence="5" type="ORF">PT974_10016</name>
</gene>
<dbReference type="PROSITE" id="PS50297">
    <property type="entry name" value="ANK_REP_REGION"/>
    <property type="match status" value="3"/>
</dbReference>
<keyword evidence="1" id="KW-0677">Repeat</keyword>
<comment type="caution">
    <text evidence="5">The sequence shown here is derived from an EMBL/GenBank/DDBJ whole genome shotgun (WGS) entry which is preliminary data.</text>
</comment>
<dbReference type="EMBL" id="JAVFKD010000015">
    <property type="protein sequence ID" value="KAK5988533.1"/>
    <property type="molecule type" value="Genomic_DNA"/>
</dbReference>
<evidence type="ECO:0000256" key="1">
    <source>
        <dbReference type="ARBA" id="ARBA00022737"/>
    </source>
</evidence>
<keyword evidence="2 3" id="KW-0040">ANK repeat</keyword>
<proteinExistence type="predicted"/>
<feature type="repeat" description="ANK" evidence="3">
    <location>
        <begin position="366"/>
        <end position="398"/>
    </location>
</feature>
<feature type="repeat" description="ANK" evidence="3">
    <location>
        <begin position="300"/>
        <end position="332"/>
    </location>
</feature>
<feature type="repeat" description="ANK" evidence="3">
    <location>
        <begin position="570"/>
        <end position="602"/>
    </location>
</feature>
<feature type="repeat" description="ANK" evidence="3">
    <location>
        <begin position="538"/>
        <end position="570"/>
    </location>
</feature>